<protein>
    <submittedName>
        <fullName evidence="2">Uncharacterized protein</fullName>
    </submittedName>
</protein>
<organism evidence="2 3">
    <name type="scientific">Aphis gossypii</name>
    <name type="common">Cotton aphid</name>
    <dbReference type="NCBI Taxonomy" id="80765"/>
    <lineage>
        <taxon>Eukaryota</taxon>
        <taxon>Metazoa</taxon>
        <taxon>Ecdysozoa</taxon>
        <taxon>Arthropoda</taxon>
        <taxon>Hexapoda</taxon>
        <taxon>Insecta</taxon>
        <taxon>Pterygota</taxon>
        <taxon>Neoptera</taxon>
        <taxon>Paraneoptera</taxon>
        <taxon>Hemiptera</taxon>
        <taxon>Sternorrhyncha</taxon>
        <taxon>Aphidomorpha</taxon>
        <taxon>Aphidoidea</taxon>
        <taxon>Aphididae</taxon>
        <taxon>Aphidini</taxon>
        <taxon>Aphis</taxon>
        <taxon>Aphis</taxon>
    </lineage>
</organism>
<evidence type="ECO:0000313" key="2">
    <source>
        <dbReference type="EMBL" id="CAH1738641.1"/>
    </source>
</evidence>
<keyword evidence="3" id="KW-1185">Reference proteome</keyword>
<name>A0A9P0NU90_APHGO</name>
<proteinExistence type="predicted"/>
<dbReference type="Proteomes" id="UP001154329">
    <property type="component" value="Chromosome 4"/>
</dbReference>
<keyword evidence="1" id="KW-0812">Transmembrane</keyword>
<dbReference type="EMBL" id="OU899037">
    <property type="protein sequence ID" value="CAH1738641.1"/>
    <property type="molecule type" value="Genomic_DNA"/>
</dbReference>
<evidence type="ECO:0000256" key="1">
    <source>
        <dbReference type="SAM" id="Phobius"/>
    </source>
</evidence>
<reference evidence="2" key="1">
    <citation type="submission" date="2022-02" db="EMBL/GenBank/DDBJ databases">
        <authorList>
            <person name="King R."/>
        </authorList>
    </citation>
    <scope>NUCLEOTIDE SEQUENCE</scope>
</reference>
<reference evidence="2" key="2">
    <citation type="submission" date="2022-10" db="EMBL/GenBank/DDBJ databases">
        <authorList>
            <consortium name="ENA_rothamsted_submissions"/>
            <consortium name="culmorum"/>
            <person name="King R."/>
        </authorList>
    </citation>
    <scope>NUCLEOTIDE SEQUENCE</scope>
</reference>
<accession>A0A9P0NU90</accession>
<gene>
    <name evidence="2" type="ORF">APHIGO_LOCUS11939</name>
</gene>
<evidence type="ECO:0000313" key="3">
    <source>
        <dbReference type="Proteomes" id="UP001154329"/>
    </source>
</evidence>
<feature type="transmembrane region" description="Helical" evidence="1">
    <location>
        <begin position="40"/>
        <end position="61"/>
    </location>
</feature>
<keyword evidence="1" id="KW-0472">Membrane</keyword>
<dbReference type="AlphaFoldDB" id="A0A9P0NU90"/>
<sequence length="140" mass="16097">MLARNAILPFKQPSNGTKSEDIASEHTEGSVQYFVVKPVFLFYGNNIVFVLSMLLRVRYFMCYKIMWSTKFGLLSSKCSRQNNRVWPLEVLLCRIGNHRASRSHATAIGSSGRVRELYEIKRLIARLQQHYTARSVGIIL</sequence>
<keyword evidence="1" id="KW-1133">Transmembrane helix</keyword>